<keyword evidence="2" id="KW-1185">Reference proteome</keyword>
<name>A0ABV9P6I3_9FLAO</name>
<comment type="caution">
    <text evidence="1">The sequence shown here is derived from an EMBL/GenBank/DDBJ whole genome shotgun (WGS) entry which is preliminary data.</text>
</comment>
<organism evidence="1 2">
    <name type="scientific">Flavobacterium ponti</name>
    <dbReference type="NCBI Taxonomy" id="665133"/>
    <lineage>
        <taxon>Bacteria</taxon>
        <taxon>Pseudomonadati</taxon>
        <taxon>Bacteroidota</taxon>
        <taxon>Flavobacteriia</taxon>
        <taxon>Flavobacteriales</taxon>
        <taxon>Flavobacteriaceae</taxon>
        <taxon>Flavobacterium</taxon>
    </lineage>
</organism>
<evidence type="ECO:0000313" key="2">
    <source>
        <dbReference type="Proteomes" id="UP001595885"/>
    </source>
</evidence>
<dbReference type="Proteomes" id="UP001595885">
    <property type="component" value="Unassembled WGS sequence"/>
</dbReference>
<dbReference type="EMBL" id="JBHSGW010000027">
    <property type="protein sequence ID" value="MFC4740998.1"/>
    <property type="molecule type" value="Genomic_DNA"/>
</dbReference>
<evidence type="ECO:0000313" key="1">
    <source>
        <dbReference type="EMBL" id="MFC4740998.1"/>
    </source>
</evidence>
<dbReference type="RefSeq" id="WP_379743457.1">
    <property type="nucleotide sequence ID" value="NZ_JBHSGW010000027.1"/>
</dbReference>
<accession>A0ABV9P6I3</accession>
<sequence length="298" mass="34739">MSNKTEFHKKCFFCSKEIEEKKTLEHIIPNSLLAKLKIKEQIISGNFTTQYSRVKVPAHSVCNNNFGSEYENKILSIIEDKESLYELINKNNQLEILYSPSNDNISIITTWLTKIYYGLFYNDLLKTNNLEHKDLCKEIISSQNFKLTQKSYQNGYGFNLPSSLYAFKSNKNDFNLKTLIFPSSIMLNLEGLILILCIGDGYLTKNYLNTLNIDNLRKYLFENDKLNSFPTDLFAFSEITAIRLNIPKQPSFMFTDNEMINLSLNTFVDKPEEYYKIDIDNVEFQRNEILKSFGVKLE</sequence>
<gene>
    <name evidence="1" type="ORF">ACFO3U_13425</name>
</gene>
<evidence type="ECO:0008006" key="3">
    <source>
        <dbReference type="Google" id="ProtNLM"/>
    </source>
</evidence>
<protein>
    <recommendedName>
        <fullName evidence="3">HNH endonuclease</fullName>
    </recommendedName>
</protein>
<reference evidence="2" key="1">
    <citation type="journal article" date="2019" name="Int. J. Syst. Evol. Microbiol.">
        <title>The Global Catalogue of Microorganisms (GCM) 10K type strain sequencing project: providing services to taxonomists for standard genome sequencing and annotation.</title>
        <authorList>
            <consortium name="The Broad Institute Genomics Platform"/>
            <consortium name="The Broad Institute Genome Sequencing Center for Infectious Disease"/>
            <person name="Wu L."/>
            <person name="Ma J."/>
        </authorList>
    </citation>
    <scope>NUCLEOTIDE SEQUENCE [LARGE SCALE GENOMIC DNA]</scope>
    <source>
        <strain evidence="2">CCUG 50349</strain>
    </source>
</reference>
<proteinExistence type="predicted"/>